<reference evidence="2 3" key="1">
    <citation type="submission" date="2021-01" db="EMBL/GenBank/DDBJ databases">
        <title>Whole genome shotgun sequence of Asanoa siamensis NBRC 107932.</title>
        <authorList>
            <person name="Komaki H."/>
            <person name="Tamura T."/>
        </authorList>
    </citation>
    <scope>NUCLEOTIDE SEQUENCE [LARGE SCALE GENOMIC DNA]</scope>
    <source>
        <strain evidence="2 3">NBRC 107932</strain>
    </source>
</reference>
<evidence type="ECO:0000313" key="2">
    <source>
        <dbReference type="EMBL" id="GIF70507.1"/>
    </source>
</evidence>
<dbReference type="NCBIfam" id="NF038403">
    <property type="entry name" value="perm_prefix_1"/>
    <property type="match status" value="1"/>
</dbReference>
<evidence type="ECO:0000313" key="3">
    <source>
        <dbReference type="Proteomes" id="UP000604117"/>
    </source>
</evidence>
<feature type="transmembrane region" description="Helical" evidence="1">
    <location>
        <begin position="158"/>
        <end position="184"/>
    </location>
</feature>
<organism evidence="2 3">
    <name type="scientific">Asanoa siamensis</name>
    <dbReference type="NCBI Taxonomy" id="926357"/>
    <lineage>
        <taxon>Bacteria</taxon>
        <taxon>Bacillati</taxon>
        <taxon>Actinomycetota</taxon>
        <taxon>Actinomycetes</taxon>
        <taxon>Micromonosporales</taxon>
        <taxon>Micromonosporaceae</taxon>
        <taxon>Asanoa</taxon>
    </lineage>
</organism>
<name>A0ABQ4CI70_9ACTN</name>
<proteinExistence type="predicted"/>
<keyword evidence="1" id="KW-0812">Transmembrane</keyword>
<feature type="transmembrane region" description="Helical" evidence="1">
    <location>
        <begin position="127"/>
        <end position="146"/>
    </location>
</feature>
<comment type="caution">
    <text evidence="2">The sequence shown here is derived from an EMBL/GenBank/DDBJ whole genome shotgun (WGS) entry which is preliminary data.</text>
</comment>
<gene>
    <name evidence="2" type="ORF">Asi02nite_00250</name>
</gene>
<keyword evidence="1" id="KW-1133">Transmembrane helix</keyword>
<keyword evidence="3" id="KW-1185">Reference proteome</keyword>
<dbReference type="RefSeq" id="WP_203709987.1">
    <property type="nucleotide sequence ID" value="NZ_BONE01000001.1"/>
</dbReference>
<feature type="transmembrane region" description="Helical" evidence="1">
    <location>
        <begin position="190"/>
        <end position="210"/>
    </location>
</feature>
<sequence length="223" mass="23264">MHAGSASLVDEHIQRLDRALSGPVRLKRRMLTEARDGLDDAVRDLCDAGQPPAAAQRQAVTEFGAVDEVAPAFQAELAASAARVLGLRVLAVFAVTAICSDLMWQGAPWTGPQPPLGYLVLSASVDWLGKVAIASALLGSLTLWVATRRGRGVPRRVLRRATAGLVGVLTLIATTSTALFAWSAGMWDTALTWPPMIAGGVAMAAAAVWLSRAASTSLAASKA</sequence>
<protein>
    <submittedName>
        <fullName evidence="2">Uncharacterized protein</fullName>
    </submittedName>
</protein>
<dbReference type="EMBL" id="BONE01000001">
    <property type="protein sequence ID" value="GIF70507.1"/>
    <property type="molecule type" value="Genomic_DNA"/>
</dbReference>
<dbReference type="InterPro" id="IPR047928">
    <property type="entry name" value="Perm_prefix_1"/>
</dbReference>
<feature type="transmembrane region" description="Helical" evidence="1">
    <location>
        <begin position="85"/>
        <end position="107"/>
    </location>
</feature>
<accession>A0ABQ4CI70</accession>
<dbReference type="Proteomes" id="UP000604117">
    <property type="component" value="Unassembled WGS sequence"/>
</dbReference>
<keyword evidence="1" id="KW-0472">Membrane</keyword>
<evidence type="ECO:0000256" key="1">
    <source>
        <dbReference type="SAM" id="Phobius"/>
    </source>
</evidence>